<dbReference type="InterPro" id="IPR036390">
    <property type="entry name" value="WH_DNA-bd_sf"/>
</dbReference>
<dbReference type="SUPFAM" id="SSF46785">
    <property type="entry name" value="Winged helix' DNA-binding domain"/>
    <property type="match status" value="1"/>
</dbReference>
<dbReference type="Proteomes" id="UP000272400">
    <property type="component" value="Unassembled WGS sequence"/>
</dbReference>
<accession>A0A3N1CVD9</accession>
<dbReference type="RefSeq" id="WP_123664795.1">
    <property type="nucleotide sequence ID" value="NZ_RJKE01000001.1"/>
</dbReference>
<dbReference type="Gene3D" id="1.10.10.10">
    <property type="entry name" value="Winged helix-like DNA-binding domain superfamily/Winged helix DNA-binding domain"/>
    <property type="match status" value="1"/>
</dbReference>
<gene>
    <name evidence="1" type="ORF">EDD29_2811</name>
</gene>
<reference evidence="1 2" key="1">
    <citation type="submission" date="2018-11" db="EMBL/GenBank/DDBJ databases">
        <title>Sequencing the genomes of 1000 actinobacteria strains.</title>
        <authorList>
            <person name="Klenk H.-P."/>
        </authorList>
    </citation>
    <scope>NUCLEOTIDE SEQUENCE [LARGE SCALE GENOMIC DNA]</scope>
    <source>
        <strain evidence="1 2">DSM 44254</strain>
    </source>
</reference>
<dbReference type="InterPro" id="IPR036388">
    <property type="entry name" value="WH-like_DNA-bd_sf"/>
</dbReference>
<dbReference type="AlphaFoldDB" id="A0A3N1CVD9"/>
<sequence length="182" mass="20226">MENARPTARSRDLPEHPVRVALLGLLRRDGVVTATGAARELGGSTGLYSFHLRRLAEFRLVEEVHGGKGRVRPWRLVDPAGEGPPPAGRDEVPTDAELSAVNRGLEDESYRHWLATRDTAPERWRHDEVFSQVVHLTPEELAGMADVIRALIAQYRHRDDRPSARPPGTEAVAVVARLFPLL</sequence>
<dbReference type="EMBL" id="RJKE01000001">
    <property type="protein sequence ID" value="ROO85269.1"/>
    <property type="molecule type" value="Genomic_DNA"/>
</dbReference>
<name>A0A3N1CVD9_9ACTN</name>
<evidence type="ECO:0000313" key="1">
    <source>
        <dbReference type="EMBL" id="ROO85269.1"/>
    </source>
</evidence>
<organism evidence="1 2">
    <name type="scientific">Actinocorallia herbida</name>
    <dbReference type="NCBI Taxonomy" id="58109"/>
    <lineage>
        <taxon>Bacteria</taxon>
        <taxon>Bacillati</taxon>
        <taxon>Actinomycetota</taxon>
        <taxon>Actinomycetes</taxon>
        <taxon>Streptosporangiales</taxon>
        <taxon>Thermomonosporaceae</taxon>
        <taxon>Actinocorallia</taxon>
    </lineage>
</organism>
<keyword evidence="2" id="KW-1185">Reference proteome</keyword>
<proteinExistence type="predicted"/>
<protein>
    <submittedName>
        <fullName evidence="1">Helix-turn-helix protein</fullName>
    </submittedName>
</protein>
<evidence type="ECO:0000313" key="2">
    <source>
        <dbReference type="Proteomes" id="UP000272400"/>
    </source>
</evidence>
<comment type="caution">
    <text evidence="1">The sequence shown here is derived from an EMBL/GenBank/DDBJ whole genome shotgun (WGS) entry which is preliminary data.</text>
</comment>
<dbReference type="OrthoDB" id="7945987at2"/>